<dbReference type="EMBL" id="FNIT01000003">
    <property type="protein sequence ID" value="SDO09131.1"/>
    <property type="molecule type" value="Genomic_DNA"/>
</dbReference>
<accession>A0A1H0GQZ7</accession>
<dbReference type="PANTHER" id="PTHR43279:SF1">
    <property type="entry name" value="CATECHOL-2,3-DIOXYGENASE"/>
    <property type="match status" value="1"/>
</dbReference>
<evidence type="ECO:0000259" key="1">
    <source>
        <dbReference type="PROSITE" id="PS51819"/>
    </source>
</evidence>
<dbReference type="InterPro" id="IPR029068">
    <property type="entry name" value="Glyas_Bleomycin-R_OHBP_Dase"/>
</dbReference>
<dbReference type="InterPro" id="IPR004360">
    <property type="entry name" value="Glyas_Fos-R_dOase_dom"/>
</dbReference>
<gene>
    <name evidence="2" type="ORF">SAMN05192530_103260</name>
</gene>
<dbReference type="PANTHER" id="PTHR43279">
    <property type="entry name" value="CATECHOL-2,3-DIOXYGENASE"/>
    <property type="match status" value="1"/>
</dbReference>
<sequence>MMTPLSTVSNPPLRIGRVALAVRDVQRAREFYRTALGLEDIAPTDDALRLGVDGYGFLELHRAPEDNRRAASEAGLFHTAFLLPSRADLGRWLRHASSIGLQIAGASDHGVSEAVYLSDPEGNGIEIYVDRPASLWPRDGTALRMTTQRLSIPSVLTAAGSTSWHGAPSGTTIGHVHLRVGDLTSATDFYRNVVGLDLTVEVSGASFLSSGGYHHHLAVNVWHSRGAATRKQGDAGLKSVEFLARERVWVDAIADRASRAGVLVARHSDHAEVVDPAGNRIRIA</sequence>
<dbReference type="PROSITE" id="PS51819">
    <property type="entry name" value="VOC"/>
    <property type="match status" value="2"/>
</dbReference>
<dbReference type="OrthoDB" id="9792626at2"/>
<feature type="domain" description="VOC" evidence="1">
    <location>
        <begin position="14"/>
        <end position="130"/>
    </location>
</feature>
<evidence type="ECO:0000313" key="3">
    <source>
        <dbReference type="Proteomes" id="UP000198793"/>
    </source>
</evidence>
<dbReference type="Gene3D" id="3.10.180.10">
    <property type="entry name" value="2,3-Dihydroxybiphenyl 1,2-Dioxygenase, domain 1"/>
    <property type="match status" value="2"/>
</dbReference>
<dbReference type="STRING" id="1166073.SAMN05192530_103260"/>
<organism evidence="2 3">
    <name type="scientific">Aureimonas jatrophae</name>
    <dbReference type="NCBI Taxonomy" id="1166073"/>
    <lineage>
        <taxon>Bacteria</taxon>
        <taxon>Pseudomonadati</taxon>
        <taxon>Pseudomonadota</taxon>
        <taxon>Alphaproteobacteria</taxon>
        <taxon>Hyphomicrobiales</taxon>
        <taxon>Aurantimonadaceae</taxon>
        <taxon>Aureimonas</taxon>
    </lineage>
</organism>
<dbReference type="InterPro" id="IPR037523">
    <property type="entry name" value="VOC_core"/>
</dbReference>
<dbReference type="SUPFAM" id="SSF54593">
    <property type="entry name" value="Glyoxalase/Bleomycin resistance protein/Dihydroxybiphenyl dioxygenase"/>
    <property type="match status" value="2"/>
</dbReference>
<proteinExistence type="predicted"/>
<dbReference type="Pfam" id="PF00903">
    <property type="entry name" value="Glyoxalase"/>
    <property type="match status" value="2"/>
</dbReference>
<dbReference type="GO" id="GO:0051213">
    <property type="term" value="F:dioxygenase activity"/>
    <property type="evidence" value="ECO:0007669"/>
    <property type="project" value="UniProtKB-KW"/>
</dbReference>
<evidence type="ECO:0000313" key="2">
    <source>
        <dbReference type="EMBL" id="SDO09131.1"/>
    </source>
</evidence>
<keyword evidence="3" id="KW-1185">Reference proteome</keyword>
<name>A0A1H0GQZ7_9HYPH</name>
<keyword evidence="2" id="KW-0223">Dioxygenase</keyword>
<feature type="domain" description="VOC" evidence="1">
    <location>
        <begin position="172"/>
        <end position="284"/>
    </location>
</feature>
<protein>
    <submittedName>
        <fullName evidence="2">Catechol 2,3-dioxygenase</fullName>
    </submittedName>
</protein>
<reference evidence="2 3" key="1">
    <citation type="submission" date="2016-10" db="EMBL/GenBank/DDBJ databases">
        <authorList>
            <person name="de Groot N.N."/>
        </authorList>
    </citation>
    <scope>NUCLEOTIDE SEQUENCE [LARGE SCALE GENOMIC DNA]</scope>
    <source>
        <strain evidence="3">L7-484,KACC 16230,DSM 25025</strain>
    </source>
</reference>
<dbReference type="AlphaFoldDB" id="A0A1H0GQZ7"/>
<keyword evidence="2" id="KW-0560">Oxidoreductase</keyword>
<dbReference type="Proteomes" id="UP000198793">
    <property type="component" value="Unassembled WGS sequence"/>
</dbReference>